<keyword evidence="2" id="KW-1185">Reference proteome</keyword>
<dbReference type="Pfam" id="PF06585">
    <property type="entry name" value="JHBP"/>
    <property type="match status" value="1"/>
</dbReference>
<dbReference type="OrthoDB" id="126772at2759"/>
<reference evidence="1" key="2">
    <citation type="submission" date="2022-10" db="EMBL/GenBank/DDBJ databases">
        <authorList>
            <consortium name="ENA_rothamsted_submissions"/>
            <consortium name="culmorum"/>
            <person name="King R."/>
        </authorList>
    </citation>
    <scope>NUCLEOTIDE SEQUENCE</scope>
</reference>
<reference evidence="1" key="1">
    <citation type="submission" date="2021-12" db="EMBL/GenBank/DDBJ databases">
        <authorList>
            <person name="King R."/>
        </authorList>
    </citation>
    <scope>NUCLEOTIDE SEQUENCE</scope>
</reference>
<dbReference type="Proteomes" id="UP001153714">
    <property type="component" value="Chromosome 18"/>
</dbReference>
<dbReference type="EMBL" id="OU893349">
    <property type="protein sequence ID" value="CAH0752802.1"/>
    <property type="molecule type" value="Genomic_DNA"/>
</dbReference>
<proteinExistence type="predicted"/>
<name>A0A9P0G2M7_9NEOP</name>
<dbReference type="AlphaFoldDB" id="A0A9P0G2M7"/>
<organism evidence="1 2">
    <name type="scientific">Diatraea saccharalis</name>
    <name type="common">sugarcane borer</name>
    <dbReference type="NCBI Taxonomy" id="40085"/>
    <lineage>
        <taxon>Eukaryota</taxon>
        <taxon>Metazoa</taxon>
        <taxon>Ecdysozoa</taxon>
        <taxon>Arthropoda</taxon>
        <taxon>Hexapoda</taxon>
        <taxon>Insecta</taxon>
        <taxon>Pterygota</taxon>
        <taxon>Neoptera</taxon>
        <taxon>Endopterygota</taxon>
        <taxon>Lepidoptera</taxon>
        <taxon>Glossata</taxon>
        <taxon>Ditrysia</taxon>
        <taxon>Pyraloidea</taxon>
        <taxon>Crambidae</taxon>
        <taxon>Crambinae</taxon>
        <taxon>Diatraea</taxon>
    </lineage>
</organism>
<dbReference type="PANTHER" id="PTHR11008">
    <property type="entry name" value="PROTEIN TAKEOUT-LIKE PROTEIN"/>
    <property type="match status" value="1"/>
</dbReference>
<sequence>MGVERLDPLIVERLNLNLPGGLDIQFRQGYGKGLRNCVIENATLVENILETQFACNISIRGKYKSSGKLLMFPIDGDGDASMKCKNVRFFTKLTLKTEMGEDGKKHLLITDVKTNHKFDGRITYNFTNIFKRSPETSKLVMAFMNENWRMVADEFGDPVVNFGVNRILKNVKQAFKMVPLDELLNFPLQF</sequence>
<evidence type="ECO:0000313" key="1">
    <source>
        <dbReference type="EMBL" id="CAH0752802.1"/>
    </source>
</evidence>
<gene>
    <name evidence="1" type="ORF">DIATSA_LOCUS5702</name>
</gene>
<accession>A0A9P0G2M7</accession>
<dbReference type="PANTHER" id="PTHR11008:SF41">
    <property type="entry name" value="RE70318P"/>
    <property type="match status" value="1"/>
</dbReference>
<dbReference type="SMART" id="SM00700">
    <property type="entry name" value="JHBP"/>
    <property type="match status" value="1"/>
</dbReference>
<evidence type="ECO:0000313" key="2">
    <source>
        <dbReference type="Proteomes" id="UP001153714"/>
    </source>
</evidence>
<dbReference type="Gene3D" id="3.15.10.30">
    <property type="entry name" value="Haemolymph juvenile hormone binding protein"/>
    <property type="match status" value="1"/>
</dbReference>
<dbReference type="InterPro" id="IPR038606">
    <property type="entry name" value="To_sf"/>
</dbReference>
<protein>
    <submittedName>
        <fullName evidence="1">Uncharacterized protein</fullName>
    </submittedName>
</protein>
<dbReference type="InterPro" id="IPR010562">
    <property type="entry name" value="Haemolymph_juvenile_hormone-bd"/>
</dbReference>